<evidence type="ECO:0000313" key="6">
    <source>
        <dbReference type="EMBL" id="TYK11202.1"/>
    </source>
</evidence>
<keyword evidence="5" id="KW-1133">Transmembrane helix</keyword>
<dbReference type="EC" id="3.6.4.13" evidence="1"/>
<reference evidence="6 7" key="1">
    <citation type="submission" date="2019-08" db="EMBL/GenBank/DDBJ databases">
        <title>Draft genome sequences of two oriental melons (Cucumis melo L. var makuwa).</title>
        <authorList>
            <person name="Kwon S.-Y."/>
        </authorList>
    </citation>
    <scope>NUCLEOTIDE SEQUENCE [LARGE SCALE GENOMIC DNA]</scope>
    <source>
        <strain evidence="7">cv. Chang Bougi</strain>
        <tissue evidence="6">Leaf</tissue>
    </source>
</reference>
<feature type="transmembrane region" description="Helical" evidence="5">
    <location>
        <begin position="35"/>
        <end position="56"/>
    </location>
</feature>
<keyword evidence="2" id="KW-0378">Hydrolase</keyword>
<keyword evidence="5" id="KW-0472">Membrane</keyword>
<organism evidence="6 7">
    <name type="scientific">Cucumis melo var. makuwa</name>
    <name type="common">Oriental melon</name>
    <dbReference type="NCBI Taxonomy" id="1194695"/>
    <lineage>
        <taxon>Eukaryota</taxon>
        <taxon>Viridiplantae</taxon>
        <taxon>Streptophyta</taxon>
        <taxon>Embryophyta</taxon>
        <taxon>Tracheophyta</taxon>
        <taxon>Spermatophyta</taxon>
        <taxon>Magnoliopsida</taxon>
        <taxon>eudicotyledons</taxon>
        <taxon>Gunneridae</taxon>
        <taxon>Pentapetalae</taxon>
        <taxon>rosids</taxon>
        <taxon>fabids</taxon>
        <taxon>Cucurbitales</taxon>
        <taxon>Cucurbitaceae</taxon>
        <taxon>Benincaseae</taxon>
        <taxon>Cucumis</taxon>
    </lineage>
</organism>
<comment type="catalytic activity">
    <reaction evidence="4">
        <text>ATP + H2O = ADP + phosphate + H(+)</text>
        <dbReference type="Rhea" id="RHEA:13065"/>
        <dbReference type="ChEBI" id="CHEBI:15377"/>
        <dbReference type="ChEBI" id="CHEBI:15378"/>
        <dbReference type="ChEBI" id="CHEBI:30616"/>
        <dbReference type="ChEBI" id="CHEBI:43474"/>
        <dbReference type="ChEBI" id="CHEBI:456216"/>
        <dbReference type="EC" id="3.6.4.13"/>
    </reaction>
</comment>
<keyword evidence="3 6" id="KW-0547">Nucleotide-binding</keyword>
<keyword evidence="3 6" id="KW-0067">ATP-binding</keyword>
<keyword evidence="3 6" id="KW-0347">Helicase</keyword>
<evidence type="ECO:0000256" key="5">
    <source>
        <dbReference type="SAM" id="Phobius"/>
    </source>
</evidence>
<accession>A0A5D3CIS7</accession>
<protein>
    <recommendedName>
        <fullName evidence="1">RNA helicase</fullName>
        <ecNumber evidence="1">3.6.4.13</ecNumber>
    </recommendedName>
</protein>
<dbReference type="PANTHER" id="PTHR18934:SF221">
    <property type="entry name" value="ATP-DEPENDENT RNA HELICASE DHX34-RELATED"/>
    <property type="match status" value="1"/>
</dbReference>
<dbReference type="Pfam" id="PF21010">
    <property type="entry name" value="HA2_C"/>
    <property type="match status" value="1"/>
</dbReference>
<comment type="caution">
    <text evidence="6">The sequence shown here is derived from an EMBL/GenBank/DDBJ whole genome shotgun (WGS) entry which is preliminary data.</text>
</comment>
<evidence type="ECO:0000256" key="2">
    <source>
        <dbReference type="ARBA" id="ARBA00022801"/>
    </source>
</evidence>
<evidence type="ECO:0000256" key="1">
    <source>
        <dbReference type="ARBA" id="ARBA00012552"/>
    </source>
</evidence>
<dbReference type="GO" id="GO:0003723">
    <property type="term" value="F:RNA binding"/>
    <property type="evidence" value="ECO:0007669"/>
    <property type="project" value="TreeGrafter"/>
</dbReference>
<evidence type="ECO:0000256" key="3">
    <source>
        <dbReference type="ARBA" id="ARBA00022806"/>
    </source>
</evidence>
<dbReference type="Gene3D" id="1.20.120.1080">
    <property type="match status" value="1"/>
</dbReference>
<dbReference type="GO" id="GO:0003724">
    <property type="term" value="F:RNA helicase activity"/>
    <property type="evidence" value="ECO:0007669"/>
    <property type="project" value="UniProtKB-EC"/>
</dbReference>
<dbReference type="EMBL" id="SSTD01010878">
    <property type="protein sequence ID" value="TYK11202.1"/>
    <property type="molecule type" value="Genomic_DNA"/>
</dbReference>
<evidence type="ECO:0000256" key="4">
    <source>
        <dbReference type="ARBA" id="ARBA00047984"/>
    </source>
</evidence>
<dbReference type="GO" id="GO:0016787">
    <property type="term" value="F:hydrolase activity"/>
    <property type="evidence" value="ECO:0007669"/>
    <property type="project" value="UniProtKB-KW"/>
</dbReference>
<gene>
    <name evidence="6" type="ORF">E5676_scaffold227G00450</name>
</gene>
<dbReference type="AlphaFoldDB" id="A0A5D3CIS7"/>
<proteinExistence type="predicted"/>
<dbReference type="PANTHER" id="PTHR18934">
    <property type="entry name" value="ATP-DEPENDENT RNA HELICASE"/>
    <property type="match status" value="1"/>
</dbReference>
<evidence type="ECO:0000313" key="7">
    <source>
        <dbReference type="Proteomes" id="UP000321947"/>
    </source>
</evidence>
<keyword evidence="5" id="KW-0812">Transmembrane</keyword>
<dbReference type="Proteomes" id="UP000321947">
    <property type="component" value="Unassembled WGS sequence"/>
</dbReference>
<name>A0A5D3CIS7_CUCMM</name>
<sequence>MLRKGAKSMTGKQDIEEIKRLVVGFGPKLKELKMMLYGGIFGCLSSILSISAFLSYKSPFIYPKDEVQLSLVTELLDRQNVERAKLALLSDEGNGLGESCGNDKQSDHLIMVNAYKKWEKVLHQKGAKAAQQFCKSYFLSSSVMHMIRDMRVQFGTLLADIGLVDLPKRSRVSYFRWPPGVHQSLGEYLNSIMVDDLSKYKLNHPLNTISEPQAEKQSALTTKTAN</sequence>